<name>A0A1V9YAE5_ACHHY</name>
<dbReference type="GO" id="GO:0006897">
    <property type="term" value="P:endocytosis"/>
    <property type="evidence" value="ECO:0007669"/>
    <property type="project" value="InterPro"/>
</dbReference>
<dbReference type="Gene3D" id="2.30.29.30">
    <property type="entry name" value="Pleckstrin-homology domain (PH domain)/Phosphotyrosine-binding domain (PTB)"/>
    <property type="match status" value="1"/>
</dbReference>
<keyword evidence="3" id="KW-1185">Reference proteome</keyword>
<organism evidence="2 3">
    <name type="scientific">Achlya hypogyna</name>
    <name type="common">Oomycete</name>
    <name type="synonym">Protoachlya hypogyna</name>
    <dbReference type="NCBI Taxonomy" id="1202772"/>
    <lineage>
        <taxon>Eukaryota</taxon>
        <taxon>Sar</taxon>
        <taxon>Stramenopiles</taxon>
        <taxon>Oomycota</taxon>
        <taxon>Saprolegniomycetes</taxon>
        <taxon>Saprolegniales</taxon>
        <taxon>Achlyaceae</taxon>
        <taxon>Achlya</taxon>
    </lineage>
</organism>
<dbReference type="PANTHER" id="PTHR12847">
    <property type="entry name" value="ATP-BINDING CASSETTE ABC TRANSPORTER-RELATED"/>
    <property type="match status" value="1"/>
</dbReference>
<dbReference type="CDD" id="cd13228">
    <property type="entry name" value="PHear_NECAP"/>
    <property type="match status" value="1"/>
</dbReference>
<dbReference type="AlphaFoldDB" id="A0A1V9YAE5"/>
<dbReference type="OrthoDB" id="10265489at2759"/>
<evidence type="ECO:0000259" key="1">
    <source>
        <dbReference type="Pfam" id="PF07933"/>
    </source>
</evidence>
<dbReference type="SUPFAM" id="SSF50729">
    <property type="entry name" value="PH domain-like"/>
    <property type="match status" value="1"/>
</dbReference>
<feature type="domain" description="NECAP PHear" evidence="1">
    <location>
        <begin position="3"/>
        <end position="163"/>
    </location>
</feature>
<gene>
    <name evidence="2" type="ORF">ACHHYP_15673</name>
</gene>
<dbReference type="InterPro" id="IPR011993">
    <property type="entry name" value="PH-like_dom_sf"/>
</dbReference>
<dbReference type="Pfam" id="PF07933">
    <property type="entry name" value="DUF1681"/>
    <property type="match status" value="1"/>
</dbReference>
<sequence>MAQTLFQEKNVWVYQIPVLTGDPRADAWDIDKPLLTGSLKVLQTNDDCCVQLFEPSVDDAAPVLFASCPVDIDAERSLTVFVQYCVDSSRYFVLRVVDPTTKRSAFVGIGFPERASAFNFRAALEDFGKYKQRLLLIAANAAKDAPAKDLSLPAGATIHVQLGGKTQVSTTPKAPTEPVDLSAIKFAPPPAYDPKPAAVADDEWGEFTSG</sequence>
<proteinExistence type="predicted"/>
<comment type="caution">
    <text evidence="2">The sequence shown here is derived from an EMBL/GenBank/DDBJ whole genome shotgun (WGS) entry which is preliminary data.</text>
</comment>
<evidence type="ECO:0000313" key="3">
    <source>
        <dbReference type="Proteomes" id="UP000243579"/>
    </source>
</evidence>
<evidence type="ECO:0000313" key="2">
    <source>
        <dbReference type="EMBL" id="OQR82664.1"/>
    </source>
</evidence>
<accession>A0A1V9YAE5</accession>
<dbReference type="PANTHER" id="PTHR12847:SF9">
    <property type="entry name" value="NECAP-LIKE PROTEIN CG9132"/>
    <property type="match status" value="1"/>
</dbReference>
<reference evidence="2 3" key="1">
    <citation type="journal article" date="2014" name="Genome Biol. Evol.">
        <title>The secreted proteins of Achlya hypogyna and Thraustotheca clavata identify the ancestral oomycete secretome and reveal gene acquisitions by horizontal gene transfer.</title>
        <authorList>
            <person name="Misner I."/>
            <person name="Blouin N."/>
            <person name="Leonard G."/>
            <person name="Richards T.A."/>
            <person name="Lane C.E."/>
        </authorList>
    </citation>
    <scope>NUCLEOTIDE SEQUENCE [LARGE SCALE GENOMIC DNA]</scope>
    <source>
        <strain evidence="2 3">ATCC 48635</strain>
    </source>
</reference>
<dbReference type="GO" id="GO:0030125">
    <property type="term" value="C:clathrin vesicle coat"/>
    <property type="evidence" value="ECO:0007669"/>
    <property type="project" value="TreeGrafter"/>
</dbReference>
<dbReference type="InterPro" id="IPR012466">
    <property type="entry name" value="NECAP_PHear"/>
</dbReference>
<dbReference type="STRING" id="1202772.A0A1V9YAE5"/>
<protein>
    <submittedName>
        <fullName evidence="2">Adaptin-like protein</fullName>
    </submittedName>
</protein>
<dbReference type="Proteomes" id="UP000243579">
    <property type="component" value="Unassembled WGS sequence"/>
</dbReference>
<dbReference type="EMBL" id="JNBR01002427">
    <property type="protein sequence ID" value="OQR82664.1"/>
    <property type="molecule type" value="Genomic_DNA"/>
</dbReference>